<dbReference type="PANTHER" id="PTHR31025">
    <property type="entry name" value="SI:CH211-196P9.1-RELATED"/>
    <property type="match status" value="1"/>
</dbReference>
<protein>
    <submittedName>
        <fullName evidence="2">Uncharacterized protein LOC136078784</fullName>
    </submittedName>
</protein>
<name>A0ABM4BNH9_HYDVU</name>
<dbReference type="GeneID" id="136078784"/>
<dbReference type="RefSeq" id="XP_065650664.1">
    <property type="nucleotide sequence ID" value="XM_065794592.1"/>
</dbReference>
<proteinExistence type="predicted"/>
<reference evidence="2" key="1">
    <citation type="submission" date="2025-08" db="UniProtKB">
        <authorList>
            <consortium name="RefSeq"/>
        </authorList>
    </citation>
    <scope>IDENTIFICATION</scope>
</reference>
<dbReference type="PANTHER" id="PTHR31025:SF9">
    <property type="entry name" value="SI:DKEY-286J15.1"/>
    <property type="match status" value="1"/>
</dbReference>
<organism evidence="1 2">
    <name type="scientific">Hydra vulgaris</name>
    <name type="common">Hydra</name>
    <name type="synonym">Hydra attenuata</name>
    <dbReference type="NCBI Taxonomy" id="6087"/>
    <lineage>
        <taxon>Eukaryota</taxon>
        <taxon>Metazoa</taxon>
        <taxon>Cnidaria</taxon>
        <taxon>Hydrozoa</taxon>
        <taxon>Hydroidolina</taxon>
        <taxon>Anthoathecata</taxon>
        <taxon>Aplanulata</taxon>
        <taxon>Hydridae</taxon>
        <taxon>Hydra</taxon>
    </lineage>
</organism>
<gene>
    <name evidence="2" type="primary">LOC136078784</name>
</gene>
<dbReference type="Proteomes" id="UP001652625">
    <property type="component" value="Chromosome 03"/>
</dbReference>
<accession>A0ABM4BNH9</accession>
<sequence>MASRRLLIQWIRAQSSISANYENIVTSKVMLTNKDIEIPINATTKIIAEQPQQANTLISGWPIEAILNKMTKTKIKRSELVDKLKRMEEINNKERIFLIKILGRYLMSNCKVTDRPSKEEKLQLCQALITAFPILRDNATSSGFEHFYDAKAHTGFLEMFIRQRRSRSDNIETLWSHSRKSELVNITQKFFFYIINVLFVRDDVLLNSSEKVEQTLRELQPTTSNKESLLKMMADTRVVRRAWIQETSNLSITSIIRRFPRFIDMNDAIIQEFHSIEEASSNITLHDSFNTCKQNILLLARDLTMTNMFKYTLSEDEYNEEDTTLLAFKALPFLLKAPPQKGKKHPRMDPDAILALFYREMDVHFSLESSLELLKKEKVFQPILFKCCGSLFIKVDNTAIRLEAIPSTSFAFELLLASYYVFNVNFPHELICVYGFLGSLLGISSKGIIVNSFLKKVLPKV</sequence>
<evidence type="ECO:0000313" key="1">
    <source>
        <dbReference type="Proteomes" id="UP001652625"/>
    </source>
</evidence>
<evidence type="ECO:0000313" key="2">
    <source>
        <dbReference type="RefSeq" id="XP_065650664.1"/>
    </source>
</evidence>
<keyword evidence="1" id="KW-1185">Reference proteome</keyword>